<accession>A0ABN3ZXB9</accession>
<name>A0ABN3ZXB9_GEOTH</name>
<organism evidence="2 3">
    <name type="scientific">Geobacillus thermoleovorans CCB_US3_UF5</name>
    <dbReference type="NCBI Taxonomy" id="1111068"/>
    <lineage>
        <taxon>Bacteria</taxon>
        <taxon>Bacillati</taxon>
        <taxon>Bacillota</taxon>
        <taxon>Bacilli</taxon>
        <taxon>Bacillales</taxon>
        <taxon>Anoxybacillaceae</taxon>
        <taxon>Geobacillus</taxon>
        <taxon>Geobacillus thermoleovorans group</taxon>
    </lineage>
</organism>
<dbReference type="PANTHER" id="PTHR38451:SF1">
    <property type="entry name" value="TRNA (ADENINE(22)-N(1))-METHYLTRANSFERASE"/>
    <property type="match status" value="1"/>
</dbReference>
<evidence type="ECO:0000313" key="2">
    <source>
        <dbReference type="EMBL" id="AEV20098.1"/>
    </source>
</evidence>
<gene>
    <name evidence="2" type="ORF">GTCCBUS3UF5_27950</name>
</gene>
<evidence type="ECO:0000313" key="3">
    <source>
        <dbReference type="Proteomes" id="UP000005636"/>
    </source>
</evidence>
<dbReference type="Gene3D" id="1.10.287.1890">
    <property type="match status" value="1"/>
</dbReference>
<dbReference type="Pfam" id="PF04816">
    <property type="entry name" value="TrmK"/>
    <property type="match status" value="1"/>
</dbReference>
<dbReference type="InterPro" id="IPR006901">
    <property type="entry name" value="TrmK"/>
</dbReference>
<proteinExistence type="predicted"/>
<dbReference type="InterPro" id="IPR029063">
    <property type="entry name" value="SAM-dependent_MTases_sf"/>
</dbReference>
<dbReference type="PIRSF" id="PIRSF018637">
    <property type="entry name" value="TrmK"/>
    <property type="match status" value="1"/>
</dbReference>
<dbReference type="PANTHER" id="PTHR38451">
    <property type="entry name" value="TRNA (ADENINE(22)-N(1))-METHYLTRANSFERASE"/>
    <property type="match status" value="1"/>
</dbReference>
<keyword evidence="1" id="KW-0175">Coiled coil</keyword>
<dbReference type="Gene3D" id="3.40.50.150">
    <property type="entry name" value="Vaccinia Virus protein VP39"/>
    <property type="match status" value="1"/>
</dbReference>
<dbReference type="SUPFAM" id="SSF53335">
    <property type="entry name" value="S-adenosyl-L-methionine-dependent methyltransferases"/>
    <property type="match status" value="1"/>
</dbReference>
<reference evidence="2 3" key="1">
    <citation type="submission" date="2011-11" db="EMBL/GenBank/DDBJ databases">
        <title>Complete genome sequence of thermophilic Geobacillus thermoleovorans CCB_US3_UF5.</title>
        <authorList>
            <person name="Muhd Sakaff M.K.L."/>
            <person name="Abdul Rahman A.Y."/>
            <person name="Saito J.A."/>
            <person name="Hou S."/>
            <person name="Alam M."/>
        </authorList>
    </citation>
    <scope>NUCLEOTIDE SEQUENCE [LARGE SCALE GENOMIC DNA]</scope>
    <source>
        <strain evidence="2 3">CCB_US3_UF5</strain>
    </source>
</reference>
<dbReference type="EMBL" id="CP003125">
    <property type="protein sequence ID" value="AEV20098.1"/>
    <property type="molecule type" value="Genomic_DNA"/>
</dbReference>
<keyword evidence="3" id="KW-1185">Reference proteome</keyword>
<evidence type="ECO:0008006" key="4">
    <source>
        <dbReference type="Google" id="ProtNLM"/>
    </source>
</evidence>
<dbReference type="Proteomes" id="UP000005636">
    <property type="component" value="Chromosome"/>
</dbReference>
<feature type="coiled-coil region" evidence="1">
    <location>
        <begin position="215"/>
        <end position="258"/>
    </location>
</feature>
<protein>
    <recommendedName>
        <fullName evidence="4">SAM-dependent methyltransferase</fullName>
    </recommendedName>
</protein>
<evidence type="ECO:0000256" key="1">
    <source>
        <dbReference type="SAM" id="Coils"/>
    </source>
</evidence>
<sequence>MLERKGGEGEPPSRCRWRKVGCHCGAMNEFRLSKRLETVASFIPKGAVLADIGSDHAYLPCYACLHGCASKAIAGEVADGPFRLAQQQVEKSGLSHLISVRKGDGLSILAPGEADCITIAGMGGALIARILGDGKEKLAGVKRLILQPNIGAELVRRWLLDHGWELVAERILKEDGQIYEVLVAEPGAPRRPYRHLEAELLLGPFLRRENSEVFREKWKREIENWKRIIADLTAKGQSEAAERKKRELERKVQLVEEALL</sequence>